<dbReference type="InterPro" id="IPR012338">
    <property type="entry name" value="Beta-lactam/transpept-like"/>
</dbReference>
<evidence type="ECO:0000256" key="9">
    <source>
        <dbReference type="ARBA" id="ARBA00023136"/>
    </source>
</evidence>
<dbReference type="PANTHER" id="PTHR30627:SF2">
    <property type="entry name" value="PEPTIDOGLYCAN D,D-TRANSPEPTIDASE MRDA"/>
    <property type="match status" value="1"/>
</dbReference>
<evidence type="ECO:0000256" key="6">
    <source>
        <dbReference type="ARBA" id="ARBA00022960"/>
    </source>
</evidence>
<dbReference type="Gene3D" id="3.40.710.10">
    <property type="entry name" value="DD-peptidase/beta-lactamase superfamily"/>
    <property type="match status" value="1"/>
</dbReference>
<keyword evidence="6" id="KW-0133">Cell shape</keyword>
<keyword evidence="9 11" id="KW-0472">Membrane</keyword>
<evidence type="ECO:0000259" key="13">
    <source>
        <dbReference type="Pfam" id="PF03717"/>
    </source>
</evidence>
<dbReference type="PANTHER" id="PTHR30627">
    <property type="entry name" value="PEPTIDOGLYCAN D,D-TRANSPEPTIDASE"/>
    <property type="match status" value="1"/>
</dbReference>
<feature type="domain" description="Penicillin-binding protein dimerisation" evidence="13">
    <location>
        <begin position="67"/>
        <end position="267"/>
    </location>
</feature>
<dbReference type="InterPro" id="IPR050515">
    <property type="entry name" value="Beta-lactam/transpept"/>
</dbReference>
<protein>
    <submittedName>
        <fullName evidence="14">Peptidoglycan D,D-transpeptidase FtsI family protein</fullName>
    </submittedName>
</protein>
<evidence type="ECO:0000256" key="7">
    <source>
        <dbReference type="ARBA" id="ARBA00022984"/>
    </source>
</evidence>
<evidence type="ECO:0000256" key="1">
    <source>
        <dbReference type="ARBA" id="ARBA00004167"/>
    </source>
</evidence>
<feature type="domain" description="Penicillin-binding protein transpeptidase" evidence="12">
    <location>
        <begin position="322"/>
        <end position="662"/>
    </location>
</feature>
<comment type="similarity">
    <text evidence="3">Belongs to the transpeptidase family.</text>
</comment>
<dbReference type="Pfam" id="PF03717">
    <property type="entry name" value="PBP_dimer"/>
    <property type="match status" value="1"/>
</dbReference>
<comment type="subcellular location">
    <subcellularLocation>
        <location evidence="2">Cell membrane</location>
    </subcellularLocation>
    <subcellularLocation>
        <location evidence="1">Membrane</location>
        <topology evidence="1">Single-pass membrane protein</topology>
    </subcellularLocation>
</comment>
<keyword evidence="4" id="KW-1003">Cell membrane</keyword>
<evidence type="ECO:0000256" key="2">
    <source>
        <dbReference type="ARBA" id="ARBA00004236"/>
    </source>
</evidence>
<dbReference type="SUPFAM" id="SSF56601">
    <property type="entry name" value="beta-lactamase/transpeptidase-like"/>
    <property type="match status" value="1"/>
</dbReference>
<evidence type="ECO:0000256" key="11">
    <source>
        <dbReference type="SAM" id="Phobius"/>
    </source>
</evidence>
<evidence type="ECO:0000256" key="5">
    <source>
        <dbReference type="ARBA" id="ARBA00022692"/>
    </source>
</evidence>
<evidence type="ECO:0000256" key="4">
    <source>
        <dbReference type="ARBA" id="ARBA00022475"/>
    </source>
</evidence>
<evidence type="ECO:0000313" key="14">
    <source>
        <dbReference type="EMBL" id="MFC0214383.1"/>
    </source>
</evidence>
<evidence type="ECO:0000256" key="3">
    <source>
        <dbReference type="ARBA" id="ARBA00007171"/>
    </source>
</evidence>
<dbReference type="InterPro" id="IPR001460">
    <property type="entry name" value="PCN-bd_Tpept"/>
</dbReference>
<evidence type="ECO:0000256" key="10">
    <source>
        <dbReference type="ARBA" id="ARBA00023316"/>
    </source>
</evidence>
<evidence type="ECO:0000259" key="12">
    <source>
        <dbReference type="Pfam" id="PF00905"/>
    </source>
</evidence>
<proteinExistence type="inferred from homology"/>
<evidence type="ECO:0000256" key="8">
    <source>
        <dbReference type="ARBA" id="ARBA00022989"/>
    </source>
</evidence>
<evidence type="ECO:0000313" key="15">
    <source>
        <dbReference type="Proteomes" id="UP001589776"/>
    </source>
</evidence>
<keyword evidence="8 11" id="KW-1133">Transmembrane helix</keyword>
<accession>A0ABV6DP78</accession>
<keyword evidence="7" id="KW-0573">Peptidoglycan synthesis</keyword>
<keyword evidence="15" id="KW-1185">Reference proteome</keyword>
<dbReference type="SUPFAM" id="SSF56519">
    <property type="entry name" value="Penicillin binding protein dimerisation domain"/>
    <property type="match status" value="1"/>
</dbReference>
<feature type="transmembrane region" description="Helical" evidence="11">
    <location>
        <begin position="20"/>
        <end position="44"/>
    </location>
</feature>
<dbReference type="InterPro" id="IPR005311">
    <property type="entry name" value="PBP_dimer"/>
</dbReference>
<name>A0ABV6DP78_9BACL</name>
<dbReference type="InterPro" id="IPR036138">
    <property type="entry name" value="PBP_dimer_sf"/>
</dbReference>
<dbReference type="EMBL" id="JBHLWN010000072">
    <property type="protein sequence ID" value="MFC0214383.1"/>
    <property type="molecule type" value="Genomic_DNA"/>
</dbReference>
<dbReference type="Pfam" id="PF00905">
    <property type="entry name" value="Transpeptidase"/>
    <property type="match status" value="1"/>
</dbReference>
<keyword evidence="10" id="KW-0961">Cell wall biogenesis/degradation</keyword>
<reference evidence="14 15" key="1">
    <citation type="submission" date="2024-09" db="EMBL/GenBank/DDBJ databases">
        <authorList>
            <person name="Sun Q."/>
            <person name="Mori K."/>
        </authorList>
    </citation>
    <scope>NUCLEOTIDE SEQUENCE [LARGE SCALE GENOMIC DNA]</scope>
    <source>
        <strain evidence="14 15">CCM 7759</strain>
    </source>
</reference>
<dbReference type="Proteomes" id="UP001589776">
    <property type="component" value="Unassembled WGS sequence"/>
</dbReference>
<comment type="caution">
    <text evidence="14">The sequence shown here is derived from an EMBL/GenBank/DDBJ whole genome shotgun (WGS) entry which is preliminary data.</text>
</comment>
<dbReference type="RefSeq" id="WP_377471750.1">
    <property type="nucleotide sequence ID" value="NZ_JBHLWN010000072.1"/>
</dbReference>
<sequence length="702" mass="77950">MRRVVTEDSAKREAEERRHFSFRINGFFFVIFVLFSVLIVRLAVLQFVEGKELIAKENETNNADTPIAPIRGNIYDVNGYPLAYTTSVQSLYFRVEVGQKKEEIVALARKLADIFKTFGDPAKQQPTAEEIVLKMDVGYDINLNDVRDPSYYNIPRKIKSQLNEKEIAYIAEHRDELPWIEVTEESIRRYSNEPVIAAQLVGYLRPFNTARGSNGLEFYKNKSNTEGYLDSESVGFDGIEQMYQTELRGKNGKKTYPVDVLGRITGRVTLTPPEKGNNLHLTIHKDVQLQTQQAIEDQLNWLHSAEARSNPYARYGQNAKAGYAVAMEVDTGRVVAMASYPDYDPNIWINGFTTEEYKTYLQFRVNNGTITAASPEYHTDEELRKHPNSIVFMGSTIKPLSVLIGLNEGLFGLFEEYYDTGKYSFGKAGSQSTISNSDNHAYGSINGAEAIRYSSNTFMSEMIGNRLYFNKKDGLNIFANYLRKFGIGVTTGSGLPREYGGDRQLEFFANAKTDSPQSALIYASWGQNEKITTLQLAQYGVALANKGKRIKPLFVDKITTYDGQLIKKPETEVLDETKFPDSYWQQIYKGMSEVGVQGFDGFPYAFGRKTGTSTQDASGGRVENAVFVAFAPLDKPKLAVAVIVPEGGFGSWGAAPIARKIFDAYDQYIGLNGVPKGAPAGAAAAGAAVPAGSTAPAAPNRQ</sequence>
<gene>
    <name evidence="14" type="ORF">ACFFK0_18280</name>
</gene>
<dbReference type="Gene3D" id="3.90.1310.10">
    <property type="entry name" value="Penicillin-binding protein 2a (Domain 2)"/>
    <property type="match status" value="1"/>
</dbReference>
<keyword evidence="5 11" id="KW-0812">Transmembrane</keyword>
<organism evidence="14 15">
    <name type="scientific">Paenibacillus chartarius</name>
    <dbReference type="NCBI Taxonomy" id="747481"/>
    <lineage>
        <taxon>Bacteria</taxon>
        <taxon>Bacillati</taxon>
        <taxon>Bacillota</taxon>
        <taxon>Bacilli</taxon>
        <taxon>Bacillales</taxon>
        <taxon>Paenibacillaceae</taxon>
        <taxon>Paenibacillus</taxon>
    </lineage>
</organism>